<accession>A0ABR2DEX8</accession>
<gene>
    <name evidence="2" type="ORF">V6N12_043658</name>
</gene>
<proteinExistence type="predicted"/>
<dbReference type="Proteomes" id="UP001472677">
    <property type="component" value="Unassembled WGS sequence"/>
</dbReference>
<dbReference type="InterPro" id="IPR006461">
    <property type="entry name" value="PLAC_motif_containing"/>
</dbReference>
<comment type="caution">
    <text evidence="2">The sequence shown here is derived from an EMBL/GenBank/DDBJ whole genome shotgun (WGS) entry which is preliminary data.</text>
</comment>
<dbReference type="EMBL" id="JBBPBM010000028">
    <property type="protein sequence ID" value="KAK8537498.1"/>
    <property type="molecule type" value="Genomic_DNA"/>
</dbReference>
<name>A0ABR2DEX8_9ROSI</name>
<dbReference type="NCBIfam" id="TIGR01571">
    <property type="entry name" value="A_thal_Cys_rich"/>
    <property type="match status" value="1"/>
</dbReference>
<dbReference type="Pfam" id="PF04749">
    <property type="entry name" value="PLAC8"/>
    <property type="match status" value="1"/>
</dbReference>
<feature type="region of interest" description="Disordered" evidence="1">
    <location>
        <begin position="218"/>
        <end position="239"/>
    </location>
</feature>
<keyword evidence="3" id="KW-1185">Reference proteome</keyword>
<evidence type="ECO:0008006" key="4">
    <source>
        <dbReference type="Google" id="ProtNLM"/>
    </source>
</evidence>
<feature type="region of interest" description="Disordered" evidence="1">
    <location>
        <begin position="1"/>
        <end position="37"/>
    </location>
</feature>
<evidence type="ECO:0000313" key="2">
    <source>
        <dbReference type="EMBL" id="KAK8537498.1"/>
    </source>
</evidence>
<evidence type="ECO:0000256" key="1">
    <source>
        <dbReference type="SAM" id="MobiDB-lite"/>
    </source>
</evidence>
<reference evidence="2 3" key="1">
    <citation type="journal article" date="2024" name="G3 (Bethesda)">
        <title>Genome assembly of Hibiscus sabdariffa L. provides insights into metabolisms of medicinal natural products.</title>
        <authorList>
            <person name="Kim T."/>
        </authorList>
    </citation>
    <scope>NUCLEOTIDE SEQUENCE [LARGE SCALE GENOMIC DNA]</scope>
    <source>
        <strain evidence="2">TK-2024</strain>
        <tissue evidence="2">Old leaves</tissue>
    </source>
</reference>
<protein>
    <recommendedName>
        <fullName evidence="4">Protein PLANT CADMIUM RESISTANCE 7-like</fullName>
    </recommendedName>
</protein>
<organism evidence="2 3">
    <name type="scientific">Hibiscus sabdariffa</name>
    <name type="common">roselle</name>
    <dbReference type="NCBI Taxonomy" id="183260"/>
    <lineage>
        <taxon>Eukaryota</taxon>
        <taxon>Viridiplantae</taxon>
        <taxon>Streptophyta</taxon>
        <taxon>Embryophyta</taxon>
        <taxon>Tracheophyta</taxon>
        <taxon>Spermatophyta</taxon>
        <taxon>Magnoliopsida</taxon>
        <taxon>eudicotyledons</taxon>
        <taxon>Gunneridae</taxon>
        <taxon>Pentapetalae</taxon>
        <taxon>rosids</taxon>
        <taxon>malvids</taxon>
        <taxon>Malvales</taxon>
        <taxon>Malvaceae</taxon>
        <taxon>Malvoideae</taxon>
        <taxon>Hibiscus</taxon>
    </lineage>
</organism>
<evidence type="ECO:0000313" key="3">
    <source>
        <dbReference type="Proteomes" id="UP001472677"/>
    </source>
</evidence>
<sequence>MGRLPMESHSQFPQPQPQPQPQAACFSYPPPPQPQQAAVTYLQPQNNVNVVQVPPYHTSSPMAPMPQNQSLTNAIPTNGTLQSRVPVGTPVQCLPMPSPQIKAVHTVPWTTGLFDCMDDPTNGESLSLITAIFPCVTFGQIADVLDNGNTTCATSGIVYAVAPCVVSRPYRKKLRQRFGLIEAPASDRILHSVLQPCALCQEYRELNNRGINPALGHHGNLSKQHTTTPMMPPMNQTMS</sequence>
<dbReference type="PANTHER" id="PTHR15907">
    <property type="entry name" value="DUF614 FAMILY PROTEIN-RELATED"/>
    <property type="match status" value="1"/>
</dbReference>